<evidence type="ECO:0000313" key="2">
    <source>
        <dbReference type="EMBL" id="VUZ51970.1"/>
    </source>
</evidence>
<gene>
    <name evidence="2" type="ORF">WMSIL1_LOCUS10616</name>
</gene>
<proteinExistence type="predicted"/>
<protein>
    <submittedName>
        <fullName evidence="2">Uncharacterized protein</fullName>
    </submittedName>
</protein>
<reference evidence="2 3" key="1">
    <citation type="submission" date="2019-07" db="EMBL/GenBank/DDBJ databases">
        <authorList>
            <person name="Jastrzebski P J."/>
            <person name="Paukszto L."/>
            <person name="Jastrzebski P J."/>
        </authorList>
    </citation>
    <scope>NUCLEOTIDE SEQUENCE [LARGE SCALE GENOMIC DNA]</scope>
    <source>
        <strain evidence="2 3">WMS-il1</strain>
    </source>
</reference>
<evidence type="ECO:0000256" key="1">
    <source>
        <dbReference type="SAM" id="MobiDB-lite"/>
    </source>
</evidence>
<sequence>MPKVVPPRPVSKSIVPSTHTSFTSIKSPKCLGQCNHIRAKHVLVCRSKRLSLVDDKRKHPEEMGFGKLLPNSKGTTSEVVAQNGDEVALPYHQDSVCSQTIVP</sequence>
<dbReference type="AlphaFoldDB" id="A0A564YXQ3"/>
<evidence type="ECO:0000313" key="3">
    <source>
        <dbReference type="Proteomes" id="UP000321570"/>
    </source>
</evidence>
<dbReference type="Proteomes" id="UP000321570">
    <property type="component" value="Unassembled WGS sequence"/>
</dbReference>
<organism evidence="2 3">
    <name type="scientific">Hymenolepis diminuta</name>
    <name type="common">Rat tapeworm</name>
    <dbReference type="NCBI Taxonomy" id="6216"/>
    <lineage>
        <taxon>Eukaryota</taxon>
        <taxon>Metazoa</taxon>
        <taxon>Spiralia</taxon>
        <taxon>Lophotrochozoa</taxon>
        <taxon>Platyhelminthes</taxon>
        <taxon>Cestoda</taxon>
        <taxon>Eucestoda</taxon>
        <taxon>Cyclophyllidea</taxon>
        <taxon>Hymenolepididae</taxon>
        <taxon>Hymenolepis</taxon>
    </lineage>
</organism>
<keyword evidence="3" id="KW-1185">Reference proteome</keyword>
<accession>A0A564YXQ3</accession>
<feature type="region of interest" description="Disordered" evidence="1">
    <location>
        <begin position="1"/>
        <end position="21"/>
    </location>
</feature>
<name>A0A564YXQ3_HYMDI</name>
<dbReference type="EMBL" id="CABIJS010000455">
    <property type="protein sequence ID" value="VUZ51970.1"/>
    <property type="molecule type" value="Genomic_DNA"/>
</dbReference>